<gene>
    <name evidence="1" type="ORF">CCYN2B_130008</name>
</gene>
<keyword evidence="2" id="KW-1185">Reference proteome</keyword>
<sequence>MVTSANCHKIDLKVIYKHIVYRLQSYIGKIVLSLDKTRKMLAGYFILLIG</sequence>
<evidence type="ECO:0000313" key="1">
    <source>
        <dbReference type="EMBL" id="CEN32978.1"/>
    </source>
</evidence>
<dbReference type="EMBL" id="CDOD01000005">
    <property type="protein sequence ID" value="CEN32978.1"/>
    <property type="molecule type" value="Genomic_DNA"/>
</dbReference>
<evidence type="ECO:0000313" key="2">
    <source>
        <dbReference type="Proteomes" id="UP000038055"/>
    </source>
</evidence>
<organism evidence="1 2">
    <name type="scientific">Capnocytophaga cynodegmi</name>
    <dbReference type="NCBI Taxonomy" id="28189"/>
    <lineage>
        <taxon>Bacteria</taxon>
        <taxon>Pseudomonadati</taxon>
        <taxon>Bacteroidota</taxon>
        <taxon>Flavobacteriia</taxon>
        <taxon>Flavobacteriales</taxon>
        <taxon>Flavobacteriaceae</taxon>
        <taxon>Capnocytophaga</taxon>
    </lineage>
</organism>
<dbReference type="Proteomes" id="UP000038055">
    <property type="component" value="Unassembled WGS sequence"/>
</dbReference>
<dbReference type="AlphaFoldDB" id="A0A0B7H5R6"/>
<accession>A0A0B7H5R6</accession>
<proteinExistence type="predicted"/>
<reference evidence="2" key="1">
    <citation type="submission" date="2015-01" db="EMBL/GenBank/DDBJ databases">
        <authorList>
            <person name="MANFREDI Pablo"/>
        </authorList>
    </citation>
    <scope>NUCLEOTIDE SEQUENCE [LARGE SCALE GENOMIC DNA]</scope>
    <source>
        <strain evidence="2">Ccyn2B</strain>
    </source>
</reference>
<protein>
    <submittedName>
        <fullName evidence="1">Uncharacterized protein</fullName>
    </submittedName>
</protein>
<name>A0A0B7H5R6_9FLAO</name>